<dbReference type="AlphaFoldDB" id="A0A318UHB6"/>
<dbReference type="InterPro" id="IPR009061">
    <property type="entry name" value="DNA-bd_dom_put_sf"/>
</dbReference>
<evidence type="ECO:0000313" key="1">
    <source>
        <dbReference type="EMBL" id="PYF12995.1"/>
    </source>
</evidence>
<gene>
    <name evidence="1" type="ORF">C8J30_101380</name>
</gene>
<reference evidence="1 2" key="1">
    <citation type="submission" date="2018-06" db="EMBL/GenBank/DDBJ databases">
        <title>Genomic Encyclopedia of Type Strains, Phase III (KMG-III): the genomes of soil and plant-associated and newly described type strains.</title>
        <authorList>
            <person name="Whitman W."/>
        </authorList>
    </citation>
    <scope>NUCLEOTIDE SEQUENCE [LARGE SCALE GENOMIC DNA]</scope>
    <source>
        <strain evidence="1 2">JA737</strain>
    </source>
</reference>
<evidence type="ECO:0000313" key="2">
    <source>
        <dbReference type="Proteomes" id="UP000247727"/>
    </source>
</evidence>
<dbReference type="SUPFAM" id="SSF46955">
    <property type="entry name" value="Putative DNA-binding domain"/>
    <property type="match status" value="1"/>
</dbReference>
<dbReference type="Gene3D" id="1.10.10.10">
    <property type="entry name" value="Winged helix-like DNA-binding domain superfamily/Winged helix DNA-binding domain"/>
    <property type="match status" value="1"/>
</dbReference>
<name>A0A318UHB6_9RHOB</name>
<proteinExistence type="predicted"/>
<protein>
    <submittedName>
        <fullName evidence="1">AlpA family transcriptional regulator</fullName>
    </submittedName>
</protein>
<dbReference type="Pfam" id="PF05930">
    <property type="entry name" value="Phage_AlpA"/>
    <property type="match status" value="1"/>
</dbReference>
<sequence>MTFLSDRQTAERYGVSRVTVWRWRKADATFPAPVTLSPGCVRWRLSDLEAWETAKAAASNAA</sequence>
<dbReference type="InterPro" id="IPR010260">
    <property type="entry name" value="AlpA"/>
</dbReference>
<dbReference type="Proteomes" id="UP000247727">
    <property type="component" value="Unassembled WGS sequence"/>
</dbReference>
<dbReference type="InterPro" id="IPR036388">
    <property type="entry name" value="WH-like_DNA-bd_sf"/>
</dbReference>
<accession>A0A318UHB6</accession>
<organism evidence="1 2">
    <name type="scientific">Rhodobacter viridis</name>
    <dbReference type="NCBI Taxonomy" id="1054202"/>
    <lineage>
        <taxon>Bacteria</taxon>
        <taxon>Pseudomonadati</taxon>
        <taxon>Pseudomonadota</taxon>
        <taxon>Alphaproteobacteria</taxon>
        <taxon>Rhodobacterales</taxon>
        <taxon>Rhodobacter group</taxon>
        <taxon>Rhodobacter</taxon>
    </lineage>
</organism>
<comment type="caution">
    <text evidence="1">The sequence shown here is derived from an EMBL/GenBank/DDBJ whole genome shotgun (WGS) entry which is preliminary data.</text>
</comment>
<dbReference type="OrthoDB" id="8452166at2"/>
<dbReference type="RefSeq" id="WP_110804013.1">
    <property type="nucleotide sequence ID" value="NZ_QJTK01000001.1"/>
</dbReference>
<dbReference type="EMBL" id="QJTK01000001">
    <property type="protein sequence ID" value="PYF12995.1"/>
    <property type="molecule type" value="Genomic_DNA"/>
</dbReference>
<keyword evidence="2" id="KW-1185">Reference proteome</keyword>